<dbReference type="RefSeq" id="WP_095335124.1">
    <property type="nucleotide sequence ID" value="NZ_NQNY01000016.1"/>
</dbReference>
<gene>
    <name evidence="1" type="ORF">CJJ23_04350</name>
</gene>
<comment type="caution">
    <text evidence="1">The sequence shown here is derived from an EMBL/GenBank/DDBJ whole genome shotgun (WGS) entry which is preliminary data.</text>
</comment>
<reference evidence="2" key="1">
    <citation type="submission" date="2017-08" db="EMBL/GenBank/DDBJ databases">
        <authorList>
            <person name="Alvarez-Ponce D."/>
            <person name="Weitzman C.L."/>
            <person name="Tillett R.L."/>
            <person name="Sandmeier F.C."/>
            <person name="Tracy C.R."/>
        </authorList>
    </citation>
    <scope>NUCLEOTIDE SEQUENCE [LARGE SCALE GENOMIC DNA]</scope>
    <source>
        <strain evidence="2">723</strain>
    </source>
</reference>
<dbReference type="EMBL" id="NQNY01000016">
    <property type="protein sequence ID" value="PAK21009.1"/>
    <property type="molecule type" value="Genomic_DNA"/>
</dbReference>
<accession>A0A269THS2</accession>
<evidence type="ECO:0000313" key="2">
    <source>
        <dbReference type="Proteomes" id="UP000216943"/>
    </source>
</evidence>
<proteinExistence type="predicted"/>
<dbReference type="AlphaFoldDB" id="A0A269THS2"/>
<organism evidence="1 2">
    <name type="scientific">Mycoplasmopsis agassizii</name>
    <dbReference type="NCBI Taxonomy" id="33922"/>
    <lineage>
        <taxon>Bacteria</taxon>
        <taxon>Bacillati</taxon>
        <taxon>Mycoplasmatota</taxon>
        <taxon>Mycoplasmoidales</taxon>
        <taxon>Metamycoplasmataceae</taxon>
        <taxon>Mycoplasmopsis</taxon>
    </lineage>
</organism>
<sequence length="174" mass="20843">MQYVGDTAEVYSKKISNDKSYVQLNIVGYNYYFSFSDWYWSYQKYGPSNTGDESQYFNTSIKKDKWEYDNEGIHEWSSENGEEKDWAEFRDFSIQKGFPNYLKTISLVKDTKSLEKQLRLTSEDEQKYNSYFERVEGTTLTSDELKKLKPWSESFNQKVIEEKLNLKDHDYLFV</sequence>
<name>A0A269THS2_9BACT</name>
<protein>
    <submittedName>
        <fullName evidence="1">Uncharacterized protein</fullName>
    </submittedName>
</protein>
<dbReference type="Proteomes" id="UP000216943">
    <property type="component" value="Unassembled WGS sequence"/>
</dbReference>
<evidence type="ECO:0000313" key="1">
    <source>
        <dbReference type="EMBL" id="PAK21009.1"/>
    </source>
</evidence>